<feature type="domain" description="TonB-dependent receptor plug" evidence="2">
    <location>
        <begin position="25"/>
        <end position="71"/>
    </location>
</feature>
<feature type="region of interest" description="Disordered" evidence="1">
    <location>
        <begin position="1"/>
        <end position="77"/>
    </location>
</feature>
<gene>
    <name evidence="4" type="ORF">GCM10007888_19750</name>
    <name evidence="3" type="ORF">MOX02_28060</name>
</gene>
<reference evidence="4" key="1">
    <citation type="journal article" date="2014" name="Int. J. Syst. Evol. Microbiol.">
        <title>Complete genome of a new Firmicutes species belonging to the dominant human colonic microbiota ('Ruminococcus bicirculans') reveals two chromosomes and a selective capacity to utilize plant glucans.</title>
        <authorList>
            <consortium name="NISC Comparative Sequencing Program"/>
            <person name="Wegmann U."/>
            <person name="Louis P."/>
            <person name="Goesmann A."/>
            <person name="Henrissat B."/>
            <person name="Duncan S.H."/>
            <person name="Flint H.J."/>
        </authorList>
    </citation>
    <scope>NUCLEOTIDE SEQUENCE</scope>
    <source>
        <strain evidence="4">NBRC 107715</strain>
    </source>
</reference>
<dbReference type="Proteomes" id="UP001156856">
    <property type="component" value="Unassembled WGS sequence"/>
</dbReference>
<evidence type="ECO:0000259" key="2">
    <source>
        <dbReference type="Pfam" id="PF07715"/>
    </source>
</evidence>
<evidence type="ECO:0000256" key="1">
    <source>
        <dbReference type="SAM" id="MobiDB-lite"/>
    </source>
</evidence>
<name>A0A512J475_9HYPH</name>
<dbReference type="Pfam" id="PF07715">
    <property type="entry name" value="Plug"/>
    <property type="match status" value="1"/>
</dbReference>
<evidence type="ECO:0000313" key="6">
    <source>
        <dbReference type="Proteomes" id="UP001156856"/>
    </source>
</evidence>
<comment type="caution">
    <text evidence="3">The sequence shown here is derived from an EMBL/GenBank/DDBJ whole genome shotgun (WGS) entry which is preliminary data.</text>
</comment>
<reference evidence="4" key="4">
    <citation type="submission" date="2023-01" db="EMBL/GenBank/DDBJ databases">
        <title>Draft genome sequence of Methylobacterium oxalidis strain NBRC 107715.</title>
        <authorList>
            <person name="Sun Q."/>
            <person name="Mori K."/>
        </authorList>
    </citation>
    <scope>NUCLEOTIDE SEQUENCE</scope>
    <source>
        <strain evidence="4">NBRC 107715</strain>
    </source>
</reference>
<dbReference type="AlphaFoldDB" id="A0A512J475"/>
<reference evidence="6" key="2">
    <citation type="journal article" date="2019" name="Int. J. Syst. Evol. Microbiol.">
        <title>The Global Catalogue of Microorganisms (GCM) 10K type strain sequencing project: providing services to taxonomists for standard genome sequencing and annotation.</title>
        <authorList>
            <consortium name="The Broad Institute Genomics Platform"/>
            <consortium name="The Broad Institute Genome Sequencing Center for Infectious Disease"/>
            <person name="Wu L."/>
            <person name="Ma J."/>
        </authorList>
    </citation>
    <scope>NUCLEOTIDE SEQUENCE [LARGE SCALE GENOMIC DNA]</scope>
    <source>
        <strain evidence="6">NBRC 107715</strain>
    </source>
</reference>
<dbReference type="InterPro" id="IPR012910">
    <property type="entry name" value="Plug_dom"/>
</dbReference>
<dbReference type="InterPro" id="IPR037066">
    <property type="entry name" value="Plug_dom_sf"/>
</dbReference>
<keyword evidence="6" id="KW-1185">Reference proteome</keyword>
<proteinExistence type="predicted"/>
<evidence type="ECO:0000313" key="3">
    <source>
        <dbReference type="EMBL" id="GEP04768.1"/>
    </source>
</evidence>
<evidence type="ECO:0000313" key="5">
    <source>
        <dbReference type="Proteomes" id="UP000321960"/>
    </source>
</evidence>
<protein>
    <recommendedName>
        <fullName evidence="2">TonB-dependent receptor plug domain-containing protein</fullName>
    </recommendedName>
</protein>
<dbReference type="EMBL" id="BJZU01000052">
    <property type="protein sequence ID" value="GEP04768.1"/>
    <property type="molecule type" value="Genomic_DNA"/>
</dbReference>
<organism evidence="3 5">
    <name type="scientific">Methylobacterium oxalidis</name>
    <dbReference type="NCBI Taxonomy" id="944322"/>
    <lineage>
        <taxon>Bacteria</taxon>
        <taxon>Pseudomonadati</taxon>
        <taxon>Pseudomonadota</taxon>
        <taxon>Alphaproteobacteria</taxon>
        <taxon>Hyphomicrobiales</taxon>
        <taxon>Methylobacteriaceae</taxon>
        <taxon>Methylobacterium</taxon>
    </lineage>
</organism>
<dbReference type="EMBL" id="BSPK01000025">
    <property type="protein sequence ID" value="GLS63594.1"/>
    <property type="molecule type" value="Genomic_DNA"/>
</dbReference>
<dbReference type="Proteomes" id="UP000321960">
    <property type="component" value="Unassembled WGS sequence"/>
</dbReference>
<evidence type="ECO:0000313" key="4">
    <source>
        <dbReference type="EMBL" id="GLS63594.1"/>
    </source>
</evidence>
<sequence length="77" mass="7878">MSPIEARPSPAPSPGPGPGMLPVVTDTFSPVTVVTRDQILRDQPRTLGDALGERPGISASTYAPGAASTGRPRGPSR</sequence>
<dbReference type="Gene3D" id="2.170.130.10">
    <property type="entry name" value="TonB-dependent receptor, plug domain"/>
    <property type="match status" value="1"/>
</dbReference>
<feature type="compositionally biased region" description="Pro residues" evidence="1">
    <location>
        <begin position="9"/>
        <end position="19"/>
    </location>
</feature>
<accession>A0A512J475</accession>
<dbReference type="SUPFAM" id="SSF56935">
    <property type="entry name" value="Porins"/>
    <property type="match status" value="1"/>
</dbReference>
<reference evidence="3 5" key="3">
    <citation type="submission" date="2019-07" db="EMBL/GenBank/DDBJ databases">
        <title>Whole genome shotgun sequence of Methylobacterium oxalidis NBRC 107715.</title>
        <authorList>
            <person name="Hosoyama A."/>
            <person name="Uohara A."/>
            <person name="Ohji S."/>
            <person name="Ichikawa N."/>
        </authorList>
    </citation>
    <scope>NUCLEOTIDE SEQUENCE [LARGE SCALE GENOMIC DNA]</scope>
    <source>
        <strain evidence="3 5">NBRC 107715</strain>
    </source>
</reference>